<sequence>MPRNPSVRLSRSSSSLGAGGGPGKNSDDDEMGLWTAGGLIVAATIGWSSYAPHVVLAHRLTYATSSISLPYPAFTHQFHLRALHHEAKLIDSHARRLRQPLNLLHPGVLAHTAQAWAQSVVELVTVAVCSPSSDASQLRRLGAKALGLLLGSLASFPFFIAQNRLFAQLAGEVTVLPLKYTGLGQTLSSINYVDTFRYAFIPHLLTSVVSDAIYSYYSPREETIANWIYRKLPPFKSRSKKVNKTKRLIASTASNILFSVLGDLVLSPLYVVSTTMAIQGSGLEVALGTPRYSSGLHCAEDIFVRHGPLAFWQGLVPVLYSELVPQAMATTFTALVFNAFAYLREE</sequence>
<keyword evidence="3 4" id="KW-0472">Membrane</keyword>
<evidence type="ECO:0000256" key="2">
    <source>
        <dbReference type="ARBA" id="ARBA00022692"/>
    </source>
</evidence>
<proteinExistence type="inferred from homology"/>
<keyword evidence="8" id="KW-1185">Reference proteome</keyword>
<feature type="repeat" description="Solcar" evidence="4">
    <location>
        <begin position="246"/>
        <end position="339"/>
    </location>
</feature>
<comment type="similarity">
    <text evidence="5">Belongs to the mitochondrial carrier (TC 2.A.29) family.</text>
</comment>
<comment type="subcellular location">
    <subcellularLocation>
        <location evidence="1">Membrane</location>
        <topology evidence="1">Multi-pass membrane protein</topology>
    </subcellularLocation>
</comment>
<reference evidence="7 8" key="1">
    <citation type="journal article" date="2013" name="Genome Biol.">
        <title>Genome of Acanthamoeba castellanii highlights extensive lateral gene transfer and early evolution of tyrosine kinase signaling.</title>
        <authorList>
            <person name="Clarke M."/>
            <person name="Lohan A.J."/>
            <person name="Liu B."/>
            <person name="Lagkouvardos I."/>
            <person name="Roy S."/>
            <person name="Zafar N."/>
            <person name="Bertelli C."/>
            <person name="Schilde C."/>
            <person name="Kianianmomeni A."/>
            <person name="Burglin T.R."/>
            <person name="Frech C."/>
            <person name="Turcotte B."/>
            <person name="Kopec K.O."/>
            <person name="Synnott J.M."/>
            <person name="Choo C."/>
            <person name="Paponov I."/>
            <person name="Finkler A."/>
            <person name="Soon Heng Tan C."/>
            <person name="Hutchins A.P."/>
            <person name="Weinmeier T."/>
            <person name="Rattei T."/>
            <person name="Chu J.S."/>
            <person name="Gimenez G."/>
            <person name="Irimia M."/>
            <person name="Rigden D.J."/>
            <person name="Fitzpatrick D.A."/>
            <person name="Lorenzo-Morales J."/>
            <person name="Bateman A."/>
            <person name="Chiu C.H."/>
            <person name="Tang P."/>
            <person name="Hegemann P."/>
            <person name="Fromm H."/>
            <person name="Raoult D."/>
            <person name="Greub G."/>
            <person name="Miranda-Saavedra D."/>
            <person name="Chen N."/>
            <person name="Nash P."/>
            <person name="Ginger M.L."/>
            <person name="Horn M."/>
            <person name="Schaap P."/>
            <person name="Caler L."/>
            <person name="Loftus B."/>
        </authorList>
    </citation>
    <scope>NUCLEOTIDE SEQUENCE [LARGE SCALE GENOMIC DNA]</scope>
    <source>
        <strain evidence="7 8">Neff</strain>
    </source>
</reference>
<dbReference type="AlphaFoldDB" id="L8GGE6"/>
<dbReference type="Pfam" id="PF00153">
    <property type="entry name" value="Mito_carr"/>
    <property type="match status" value="1"/>
</dbReference>
<dbReference type="SUPFAM" id="SSF103506">
    <property type="entry name" value="Mitochondrial carrier"/>
    <property type="match status" value="1"/>
</dbReference>
<dbReference type="InterPro" id="IPR023395">
    <property type="entry name" value="MCP_dom_sf"/>
</dbReference>
<evidence type="ECO:0000256" key="1">
    <source>
        <dbReference type="ARBA" id="ARBA00004141"/>
    </source>
</evidence>
<dbReference type="Gene3D" id="1.50.40.10">
    <property type="entry name" value="Mitochondrial carrier domain"/>
    <property type="match status" value="1"/>
</dbReference>
<evidence type="ECO:0008006" key="9">
    <source>
        <dbReference type="Google" id="ProtNLM"/>
    </source>
</evidence>
<evidence type="ECO:0000256" key="5">
    <source>
        <dbReference type="RuleBase" id="RU000488"/>
    </source>
</evidence>
<name>L8GGE6_ACACF</name>
<evidence type="ECO:0000256" key="3">
    <source>
        <dbReference type="ARBA" id="ARBA00023136"/>
    </source>
</evidence>
<feature type="region of interest" description="Disordered" evidence="6">
    <location>
        <begin position="1"/>
        <end position="28"/>
    </location>
</feature>
<evidence type="ECO:0000256" key="4">
    <source>
        <dbReference type="PROSITE-ProRule" id="PRU00282"/>
    </source>
</evidence>
<keyword evidence="2 4" id="KW-0812">Transmembrane</keyword>
<dbReference type="RefSeq" id="XP_004333947.1">
    <property type="nucleotide sequence ID" value="XM_004333899.1"/>
</dbReference>
<evidence type="ECO:0000313" key="7">
    <source>
        <dbReference type="EMBL" id="ELR11934.1"/>
    </source>
</evidence>
<evidence type="ECO:0000313" key="8">
    <source>
        <dbReference type="Proteomes" id="UP000011083"/>
    </source>
</evidence>
<feature type="compositionally biased region" description="Low complexity" evidence="6">
    <location>
        <begin position="1"/>
        <end position="16"/>
    </location>
</feature>
<dbReference type="Proteomes" id="UP000011083">
    <property type="component" value="Unassembled WGS sequence"/>
</dbReference>
<evidence type="ECO:0000256" key="6">
    <source>
        <dbReference type="SAM" id="MobiDB-lite"/>
    </source>
</evidence>
<dbReference type="PROSITE" id="PS50920">
    <property type="entry name" value="SOLCAR"/>
    <property type="match status" value="1"/>
</dbReference>
<keyword evidence="5" id="KW-0813">Transport</keyword>
<dbReference type="KEGG" id="acan:ACA1_399830"/>
<protein>
    <recommendedName>
        <fullName evidence="9">Carrier superfamily protein</fullName>
    </recommendedName>
</protein>
<dbReference type="VEuPathDB" id="AmoebaDB:ACA1_399830"/>
<accession>L8GGE6</accession>
<gene>
    <name evidence="7" type="ORF">ACA1_399830</name>
</gene>
<dbReference type="GO" id="GO:0016020">
    <property type="term" value="C:membrane"/>
    <property type="evidence" value="ECO:0007669"/>
    <property type="project" value="UniProtKB-SubCell"/>
</dbReference>
<organism evidence="7 8">
    <name type="scientific">Acanthamoeba castellanii (strain ATCC 30010 / Neff)</name>
    <dbReference type="NCBI Taxonomy" id="1257118"/>
    <lineage>
        <taxon>Eukaryota</taxon>
        <taxon>Amoebozoa</taxon>
        <taxon>Discosea</taxon>
        <taxon>Longamoebia</taxon>
        <taxon>Centramoebida</taxon>
        <taxon>Acanthamoebidae</taxon>
        <taxon>Acanthamoeba</taxon>
    </lineage>
</organism>
<dbReference type="EMBL" id="KB008145">
    <property type="protein sequence ID" value="ELR11934.1"/>
    <property type="molecule type" value="Genomic_DNA"/>
</dbReference>
<dbReference type="GeneID" id="14912402"/>
<dbReference type="InterPro" id="IPR018108">
    <property type="entry name" value="MCP_transmembrane"/>
</dbReference>